<proteinExistence type="predicted"/>
<dbReference type="OrthoDB" id="5876527at2759"/>
<dbReference type="SMART" id="SM01088">
    <property type="entry name" value="Col_cuticle_N"/>
    <property type="match status" value="1"/>
</dbReference>
<dbReference type="Proteomes" id="UP000031036">
    <property type="component" value="Unassembled WGS sequence"/>
</dbReference>
<comment type="caution">
    <text evidence="4">The sequence shown here is derived from an EMBL/GenBank/DDBJ whole genome shotgun (WGS) entry which is preliminary data.</text>
</comment>
<dbReference type="STRING" id="6265.A0A0B2VFI7"/>
<dbReference type="Pfam" id="PF01484">
    <property type="entry name" value="Col_cuticle_N"/>
    <property type="match status" value="1"/>
</dbReference>
<evidence type="ECO:0000313" key="5">
    <source>
        <dbReference type="Proteomes" id="UP000031036"/>
    </source>
</evidence>
<keyword evidence="2" id="KW-1133">Transmembrane helix</keyword>
<evidence type="ECO:0000256" key="1">
    <source>
        <dbReference type="ARBA" id="ARBA00022737"/>
    </source>
</evidence>
<evidence type="ECO:0000259" key="3">
    <source>
        <dbReference type="SMART" id="SM01088"/>
    </source>
</evidence>
<accession>A0A0B2VFI7</accession>
<dbReference type="GO" id="GO:0042302">
    <property type="term" value="F:structural constituent of cuticle"/>
    <property type="evidence" value="ECO:0007669"/>
    <property type="project" value="InterPro"/>
</dbReference>
<name>A0A0B2VFI7_TOXCA</name>
<dbReference type="AlphaFoldDB" id="A0A0B2VFI7"/>
<dbReference type="PANTHER" id="PTHR24637">
    <property type="entry name" value="COLLAGEN"/>
    <property type="match status" value="1"/>
</dbReference>
<evidence type="ECO:0000313" key="4">
    <source>
        <dbReference type="EMBL" id="KHN80318.1"/>
    </source>
</evidence>
<gene>
    <name evidence="4" type="primary">col-12</name>
    <name evidence="4" type="ORF">Tcan_06511</name>
</gene>
<dbReference type="PANTHER" id="PTHR24637:SF301">
    <property type="entry name" value="NEMATODE CUTICLE COLLAGEN N-TERMINAL DOMAIN-CONTAINING PROTEIN"/>
    <property type="match status" value="1"/>
</dbReference>
<dbReference type="InterPro" id="IPR002486">
    <property type="entry name" value="Col_cuticle_N"/>
</dbReference>
<reference evidence="4 5" key="1">
    <citation type="submission" date="2014-11" db="EMBL/GenBank/DDBJ databases">
        <title>Genetic blueprint of the zoonotic pathogen Toxocara canis.</title>
        <authorList>
            <person name="Zhu X.-Q."/>
            <person name="Korhonen P.K."/>
            <person name="Cai H."/>
            <person name="Young N.D."/>
            <person name="Nejsum P."/>
            <person name="von Samson-Himmelstjerna G."/>
            <person name="Boag P.R."/>
            <person name="Tan P."/>
            <person name="Li Q."/>
            <person name="Min J."/>
            <person name="Yang Y."/>
            <person name="Wang X."/>
            <person name="Fang X."/>
            <person name="Hall R.S."/>
            <person name="Hofmann A."/>
            <person name="Sternberg P.W."/>
            <person name="Jex A.R."/>
            <person name="Gasser R.B."/>
        </authorList>
    </citation>
    <scope>NUCLEOTIDE SEQUENCE [LARGE SCALE GENOMIC DNA]</scope>
    <source>
        <strain evidence="4">PN_DK_2014</strain>
    </source>
</reference>
<dbReference type="GO" id="GO:0005581">
    <property type="term" value="C:collagen trimer"/>
    <property type="evidence" value="ECO:0007669"/>
    <property type="project" value="UniProtKB-KW"/>
</dbReference>
<feature type="domain" description="Nematode cuticle collagen N-terminal" evidence="3">
    <location>
        <begin position="20"/>
        <end position="72"/>
    </location>
</feature>
<feature type="transmembrane region" description="Helical" evidence="2">
    <location>
        <begin position="21"/>
        <end position="44"/>
    </location>
</feature>
<sequence length="178" mass="19791">METEDPKRTLQQQEADSMRRVAFVGISVSTAAIITAIIVVPMLYSYMHRVQSTLDVELDYCQLRTGNLMNEFEKIQTLKGVNERLKRATGIYRGERRYLEESVKAARAKARAAQIRSDGTLSVAEPEPTEVPPALREEEIGEDQCCSCNVGQAGPAGPSGIDGRPGNFYEVVRDIIER</sequence>
<keyword evidence="5" id="KW-1185">Reference proteome</keyword>
<keyword evidence="2" id="KW-0472">Membrane</keyword>
<keyword evidence="2" id="KW-0812">Transmembrane</keyword>
<keyword evidence="1" id="KW-0677">Repeat</keyword>
<keyword evidence="4" id="KW-0176">Collagen</keyword>
<protein>
    <submittedName>
        <fullName evidence="4">Cuticle collagen 12</fullName>
    </submittedName>
</protein>
<dbReference type="EMBL" id="JPKZ01001748">
    <property type="protein sequence ID" value="KHN80318.1"/>
    <property type="molecule type" value="Genomic_DNA"/>
</dbReference>
<evidence type="ECO:0000256" key="2">
    <source>
        <dbReference type="SAM" id="Phobius"/>
    </source>
</evidence>
<organism evidence="4 5">
    <name type="scientific">Toxocara canis</name>
    <name type="common">Canine roundworm</name>
    <dbReference type="NCBI Taxonomy" id="6265"/>
    <lineage>
        <taxon>Eukaryota</taxon>
        <taxon>Metazoa</taxon>
        <taxon>Ecdysozoa</taxon>
        <taxon>Nematoda</taxon>
        <taxon>Chromadorea</taxon>
        <taxon>Rhabditida</taxon>
        <taxon>Spirurina</taxon>
        <taxon>Ascaridomorpha</taxon>
        <taxon>Ascaridoidea</taxon>
        <taxon>Toxocaridae</taxon>
        <taxon>Toxocara</taxon>
    </lineage>
</organism>